<dbReference type="GO" id="GO:0047499">
    <property type="term" value="F:calcium-independent phospholipase A2 activity"/>
    <property type="evidence" value="ECO:0007669"/>
    <property type="project" value="TreeGrafter"/>
</dbReference>
<dbReference type="Proteomes" id="UP001310594">
    <property type="component" value="Unassembled WGS sequence"/>
</dbReference>
<name>A0AAN7W9F7_9PEZI</name>
<feature type="region of interest" description="Disordered" evidence="3">
    <location>
        <begin position="1"/>
        <end position="21"/>
    </location>
</feature>
<evidence type="ECO:0008006" key="6">
    <source>
        <dbReference type="Google" id="ProtNLM"/>
    </source>
</evidence>
<organism evidence="4 5">
    <name type="scientific">Elasticomyces elasticus</name>
    <dbReference type="NCBI Taxonomy" id="574655"/>
    <lineage>
        <taxon>Eukaryota</taxon>
        <taxon>Fungi</taxon>
        <taxon>Dikarya</taxon>
        <taxon>Ascomycota</taxon>
        <taxon>Pezizomycotina</taxon>
        <taxon>Dothideomycetes</taxon>
        <taxon>Dothideomycetidae</taxon>
        <taxon>Mycosphaerellales</taxon>
        <taxon>Teratosphaeriaceae</taxon>
        <taxon>Elasticomyces</taxon>
    </lineage>
</organism>
<evidence type="ECO:0000313" key="5">
    <source>
        <dbReference type="Proteomes" id="UP001310594"/>
    </source>
</evidence>
<evidence type="ECO:0000313" key="4">
    <source>
        <dbReference type="EMBL" id="KAK5704106.1"/>
    </source>
</evidence>
<dbReference type="GO" id="GO:0019369">
    <property type="term" value="P:arachidonate metabolic process"/>
    <property type="evidence" value="ECO:0007669"/>
    <property type="project" value="TreeGrafter"/>
</dbReference>
<comment type="caution">
    <text evidence="4">The sequence shown here is derived from an EMBL/GenBank/DDBJ whole genome shotgun (WGS) entry which is preliminary data.</text>
</comment>
<evidence type="ECO:0000256" key="3">
    <source>
        <dbReference type="SAM" id="MobiDB-lite"/>
    </source>
</evidence>
<dbReference type="SUPFAM" id="SSF52151">
    <property type="entry name" value="FabD/lysophospholipase-like"/>
    <property type="match status" value="1"/>
</dbReference>
<dbReference type="EMBL" id="JAVRQU010000004">
    <property type="protein sequence ID" value="KAK5704106.1"/>
    <property type="molecule type" value="Genomic_DNA"/>
</dbReference>
<dbReference type="PANTHER" id="PTHR24185">
    <property type="entry name" value="CALCIUM-INDEPENDENT PHOSPHOLIPASE A2-GAMMA"/>
    <property type="match status" value="1"/>
</dbReference>
<keyword evidence="2" id="KW-0443">Lipid metabolism</keyword>
<dbReference type="PANTHER" id="PTHR24185:SF1">
    <property type="entry name" value="CALCIUM-INDEPENDENT PHOSPHOLIPASE A2-GAMMA"/>
    <property type="match status" value="1"/>
</dbReference>
<reference evidence="4" key="1">
    <citation type="submission" date="2023-08" db="EMBL/GenBank/DDBJ databases">
        <title>Black Yeasts Isolated from many extreme environments.</title>
        <authorList>
            <person name="Coleine C."/>
            <person name="Stajich J.E."/>
            <person name="Selbmann L."/>
        </authorList>
    </citation>
    <scope>NUCLEOTIDE SEQUENCE</scope>
    <source>
        <strain evidence="4">CCFEE 5810</strain>
    </source>
</reference>
<dbReference type="InterPro" id="IPR016035">
    <property type="entry name" value="Acyl_Trfase/lysoPLipase"/>
</dbReference>
<dbReference type="AlphaFoldDB" id="A0AAN7W9F7"/>
<gene>
    <name evidence="4" type="ORF">LTR97_003119</name>
</gene>
<evidence type="ECO:0000256" key="1">
    <source>
        <dbReference type="ARBA" id="ARBA00022801"/>
    </source>
</evidence>
<proteinExistence type="predicted"/>
<sequence>MVEHEVEGVKKSFKDGGIRENNPSGAAISEFHALYEGQAEEPALLLSVGTGRPDTTKTDGFADTWPGPFGRLPIVAKFLEKRAVVQNLLIKYTEGEKQHHQMREHAHGEHTWYKRLNVSSGLEEMPLDDWRSGEFNGQIVPGGASLSHMQEATEQYLERDFDQDVDSYAPPSVMLRQAAEKLVRQRRAREAMGGPRWEAFVGKYLHGYQERDENIPIAGRKDSDK</sequence>
<protein>
    <recommendedName>
        <fullName evidence="6">PNPLA domain-containing protein</fullName>
    </recommendedName>
</protein>
<evidence type="ECO:0000256" key="2">
    <source>
        <dbReference type="ARBA" id="ARBA00022963"/>
    </source>
</evidence>
<dbReference type="GO" id="GO:0016042">
    <property type="term" value="P:lipid catabolic process"/>
    <property type="evidence" value="ECO:0007669"/>
    <property type="project" value="UniProtKB-KW"/>
</dbReference>
<dbReference type="GO" id="GO:0016020">
    <property type="term" value="C:membrane"/>
    <property type="evidence" value="ECO:0007669"/>
    <property type="project" value="TreeGrafter"/>
</dbReference>
<keyword evidence="1" id="KW-0378">Hydrolase</keyword>
<feature type="compositionally biased region" description="Basic and acidic residues" evidence="3">
    <location>
        <begin position="1"/>
        <end position="18"/>
    </location>
</feature>
<accession>A0AAN7W9F7</accession>
<dbReference type="Gene3D" id="3.40.1090.10">
    <property type="entry name" value="Cytosolic phospholipase A2 catalytic domain"/>
    <property type="match status" value="1"/>
</dbReference>
<keyword evidence="2" id="KW-0442">Lipid degradation</keyword>